<evidence type="ECO:0000256" key="2">
    <source>
        <dbReference type="ARBA" id="ARBA00001927"/>
    </source>
</evidence>
<evidence type="ECO:0000259" key="18">
    <source>
        <dbReference type="PROSITE" id="PS50020"/>
    </source>
</evidence>
<dbReference type="Pfam" id="PF00310">
    <property type="entry name" value="GATase_2"/>
    <property type="match status" value="1"/>
</dbReference>
<evidence type="ECO:0000259" key="19">
    <source>
        <dbReference type="PROSITE" id="PS51278"/>
    </source>
</evidence>
<keyword evidence="15" id="KW-0003">3Fe-4S</keyword>
<dbReference type="PANTHER" id="PTHR11938:SF133">
    <property type="entry name" value="GLUTAMATE SYNTHASE (NADH)"/>
    <property type="match status" value="1"/>
</dbReference>
<evidence type="ECO:0000256" key="13">
    <source>
        <dbReference type="ARBA" id="ARBA00023014"/>
    </source>
</evidence>
<evidence type="ECO:0000256" key="4">
    <source>
        <dbReference type="ARBA" id="ARBA00009716"/>
    </source>
</evidence>
<evidence type="ECO:0000313" key="20">
    <source>
        <dbReference type="EMBL" id="NYG01184.1"/>
    </source>
</evidence>
<feature type="domain" description="WW" evidence="18">
    <location>
        <begin position="323"/>
        <end position="358"/>
    </location>
</feature>
<dbReference type="GO" id="GO:0019676">
    <property type="term" value="P:ammonia assimilation cycle"/>
    <property type="evidence" value="ECO:0007669"/>
    <property type="project" value="TreeGrafter"/>
</dbReference>
<dbReference type="GO" id="GO:0051538">
    <property type="term" value="F:3 iron, 4 sulfur cluster binding"/>
    <property type="evidence" value="ECO:0007669"/>
    <property type="project" value="UniProtKB-KW"/>
</dbReference>
<evidence type="ECO:0000256" key="7">
    <source>
        <dbReference type="ARBA" id="ARBA00022643"/>
    </source>
</evidence>
<protein>
    <submittedName>
        <fullName evidence="20">Glutamate synthase (NADPH/NADH) large chain</fullName>
        <ecNumber evidence="20">1.4.1.13</ecNumber>
        <ecNumber evidence="20">1.4.1.14</ecNumber>
    </submittedName>
</protein>
<dbReference type="GO" id="GO:0046872">
    <property type="term" value="F:metal ion binding"/>
    <property type="evidence" value="ECO:0007669"/>
    <property type="project" value="UniProtKB-KW"/>
</dbReference>
<evidence type="ECO:0000256" key="1">
    <source>
        <dbReference type="ARBA" id="ARBA00001917"/>
    </source>
</evidence>
<dbReference type="FunFam" id="3.20.20.70:FF:000053">
    <property type="entry name" value="Glutamate synthase large subunit"/>
    <property type="match status" value="1"/>
</dbReference>
<keyword evidence="13" id="KW-0411">Iron-sulfur</keyword>
<comment type="similarity">
    <text evidence="4">Belongs to the glutamate synthase family.</text>
</comment>
<dbReference type="FunFam" id="2.160.20.60:FF:000001">
    <property type="entry name" value="Glutamate synthase, large subunit"/>
    <property type="match status" value="1"/>
</dbReference>
<dbReference type="Gene3D" id="3.20.20.70">
    <property type="entry name" value="Aldolase class I"/>
    <property type="match status" value="2"/>
</dbReference>
<proteinExistence type="inferred from homology"/>
<dbReference type="SUPFAM" id="SSF51395">
    <property type="entry name" value="FMN-linked oxidoreductases"/>
    <property type="match status" value="1"/>
</dbReference>
<keyword evidence="6" id="KW-0285">Flavoprotein</keyword>
<comment type="cofactor">
    <cofactor evidence="1">
        <name>FMN</name>
        <dbReference type="ChEBI" id="CHEBI:58210"/>
    </cofactor>
</comment>
<evidence type="ECO:0000256" key="5">
    <source>
        <dbReference type="ARBA" id="ARBA00022605"/>
    </source>
</evidence>
<dbReference type="InterPro" id="IPR050711">
    <property type="entry name" value="ET-N_metabolism_enzyme"/>
</dbReference>
<evidence type="ECO:0000256" key="3">
    <source>
        <dbReference type="ARBA" id="ARBA00001974"/>
    </source>
</evidence>
<keyword evidence="14" id="KW-0314">Glutamate biosynthesis</keyword>
<name>A0A852W2Z1_PSEA5</name>
<keyword evidence="12" id="KW-0408">Iron</keyword>
<comment type="caution">
    <text evidence="20">The sequence shown here is derived from an EMBL/GenBank/DDBJ whole genome shotgun (WGS) entry which is preliminary data.</text>
</comment>
<feature type="compositionally biased region" description="Basic and acidic residues" evidence="17">
    <location>
        <begin position="926"/>
        <end position="939"/>
    </location>
</feature>
<keyword evidence="7" id="KW-0288">FMN</keyword>
<comment type="cofactor">
    <cofactor evidence="2">
        <name>[3Fe-4S] cluster</name>
        <dbReference type="ChEBI" id="CHEBI:21137"/>
    </cofactor>
</comment>
<dbReference type="EC" id="1.4.1.13" evidence="20"/>
<dbReference type="InterPro" id="IPR002932">
    <property type="entry name" value="Glu_synthdom"/>
</dbReference>
<dbReference type="EC" id="1.4.1.14" evidence="20"/>
<dbReference type="InterPro" id="IPR013785">
    <property type="entry name" value="Aldolase_TIM"/>
</dbReference>
<dbReference type="InterPro" id="IPR036485">
    <property type="entry name" value="Glu_synth_asu_C_sf"/>
</dbReference>
<dbReference type="InterPro" id="IPR001202">
    <property type="entry name" value="WW_dom"/>
</dbReference>
<gene>
    <name evidence="20" type="ORF">HDA37_001469</name>
</gene>
<dbReference type="Gene3D" id="2.160.20.60">
    <property type="entry name" value="Glutamate synthase, alpha subunit, C-terminal domain"/>
    <property type="match status" value="1"/>
</dbReference>
<keyword evidence="5" id="KW-0028">Amino-acid biosynthesis</keyword>
<organism evidence="20 21">
    <name type="scientific">Pseudonocardia alni</name>
    <name type="common">Amycolata alni</name>
    <dbReference type="NCBI Taxonomy" id="33907"/>
    <lineage>
        <taxon>Bacteria</taxon>
        <taxon>Bacillati</taxon>
        <taxon>Actinomycetota</taxon>
        <taxon>Actinomycetes</taxon>
        <taxon>Pseudonocardiales</taxon>
        <taxon>Pseudonocardiaceae</taxon>
        <taxon>Pseudonocardia</taxon>
    </lineage>
</organism>
<dbReference type="Gene3D" id="3.60.20.10">
    <property type="entry name" value="Glutamine Phosphoribosylpyrophosphate, subunit 1, domain 1"/>
    <property type="match status" value="1"/>
</dbReference>
<dbReference type="Pfam" id="PF04898">
    <property type="entry name" value="Glu_syn_central"/>
    <property type="match status" value="1"/>
</dbReference>
<dbReference type="PANTHER" id="PTHR11938">
    <property type="entry name" value="FAD NADPH DEHYDROGENASE/OXIDOREDUCTASE"/>
    <property type="match status" value="1"/>
</dbReference>
<dbReference type="SUPFAM" id="SSF69336">
    <property type="entry name" value="Alpha subunit of glutamate synthase, C-terminal domain"/>
    <property type="match status" value="1"/>
</dbReference>
<evidence type="ECO:0000256" key="14">
    <source>
        <dbReference type="ARBA" id="ARBA00023164"/>
    </source>
</evidence>
<evidence type="ECO:0000256" key="8">
    <source>
        <dbReference type="ARBA" id="ARBA00022723"/>
    </source>
</evidence>
<reference evidence="20 21" key="1">
    <citation type="submission" date="2020-07" db="EMBL/GenBank/DDBJ databases">
        <title>Sequencing the genomes of 1000 actinobacteria strains.</title>
        <authorList>
            <person name="Klenk H.-P."/>
        </authorList>
    </citation>
    <scope>NUCLEOTIDE SEQUENCE [LARGE SCALE GENOMIC DNA]</scope>
    <source>
        <strain evidence="20 21">DSM 44749</strain>
    </source>
</reference>
<dbReference type="GO" id="GO:0016040">
    <property type="term" value="F:glutamate synthase (NADH) activity"/>
    <property type="evidence" value="ECO:0007669"/>
    <property type="project" value="UniProtKB-EC"/>
</dbReference>
<dbReference type="CDD" id="cd02808">
    <property type="entry name" value="GltS_FMN"/>
    <property type="match status" value="1"/>
</dbReference>
<dbReference type="FunFam" id="3.60.20.10:FF:000001">
    <property type="entry name" value="Glutamate synthase, large subunit"/>
    <property type="match status" value="1"/>
</dbReference>
<feature type="region of interest" description="Disordered" evidence="17">
    <location>
        <begin position="915"/>
        <end position="939"/>
    </location>
</feature>
<dbReference type="SUPFAM" id="SSF56235">
    <property type="entry name" value="N-terminal nucleophile aminohydrolases (Ntn hydrolases)"/>
    <property type="match status" value="1"/>
</dbReference>
<dbReference type="Pfam" id="PF01493">
    <property type="entry name" value="GXGXG"/>
    <property type="match status" value="1"/>
</dbReference>
<dbReference type="InterPro" id="IPR002489">
    <property type="entry name" value="Glu_synth_asu_C"/>
</dbReference>
<evidence type="ECO:0000313" key="21">
    <source>
        <dbReference type="Proteomes" id="UP000549695"/>
    </source>
</evidence>
<evidence type="ECO:0000256" key="10">
    <source>
        <dbReference type="ARBA" id="ARBA00022962"/>
    </source>
</evidence>
<keyword evidence="9" id="KW-0274">FAD</keyword>
<dbReference type="PROSITE" id="PS50020">
    <property type="entry name" value="WW_DOMAIN_2"/>
    <property type="match status" value="1"/>
</dbReference>
<dbReference type="GO" id="GO:0006537">
    <property type="term" value="P:glutamate biosynthetic process"/>
    <property type="evidence" value="ECO:0007669"/>
    <property type="project" value="UniProtKB-KW"/>
</dbReference>
<dbReference type="InterPro" id="IPR029055">
    <property type="entry name" value="Ntn_hydrolases_N"/>
</dbReference>
<evidence type="ECO:0000256" key="16">
    <source>
        <dbReference type="ARBA" id="ARBA00029440"/>
    </source>
</evidence>
<evidence type="ECO:0000256" key="9">
    <source>
        <dbReference type="ARBA" id="ARBA00022827"/>
    </source>
</evidence>
<dbReference type="GO" id="GO:0004355">
    <property type="term" value="F:glutamate synthase (NADPH) activity"/>
    <property type="evidence" value="ECO:0007669"/>
    <property type="project" value="UniProtKB-EC"/>
</dbReference>
<accession>A0A852W2Z1</accession>
<keyword evidence="10" id="KW-0315">Glutamine amidotransferase</keyword>
<keyword evidence="21" id="KW-1185">Reference proteome</keyword>
<sequence length="1523" mass="165100">MAAISDQTRRPSPGGLYAADHEHDACGVAMLADVTGKRSHAIVQKAIEALLRLEHRGARGAEYNTGDGAGILIQVPDAFYREVTDFDLPAEGAYATGIAMLPRDEDEAAAAIERIDALAAEEDLTVLGWREIPTDPDAADLGSIARDAMPGFRQLFVGGVELTGDAPENAPAGIELERRAFCFRKRVEHDTETYFPSLSPRTVIYKGMLAEPQVAAFYPDLNDERVTSALAIVHSRFSTNTFPAWPLAHPFRYVAHNGEINTLRGNRNWMAARESLLESANLPGDLSRLTPIVTPDASDSATFDEVLELLHLSGRSLPHAVLMMIPEAWEHNTEMDPARRAFYEYHSTLMEPWDGPALVAFTDGTQIGAVLDRNGLRPARYWVTEDGLVVLASEVGVLDVAPDKVVRKGRLEPGRMFLIDTERGKIVDDDEVKGALAAEQPYTDWLHAGLIRLDELPARTRETPTHETLNLRQQALGYTEEELNVLLRPMAVTGAEPIGSMGNDAPIAAIAERPRQLYDYFIQLFAQVTNPPLDAIREELVTSLFSQLGPEQNLLDATPAHCRTIVVPFPVLTNDDLAKIVHINDDGEFPGFASHVVRGTFTARDGGKGMLSRLAEIKQEVSRAIENGARLIVLSQRGVDAEHAPIPSLLLTGTVHHHLVRERSRTRVGLVVESADAREVHHIALLLGYGASAVNPYLAMATVEDLAERGDVPGVDGRTAAKNLVKALGKGVRKTMSKMGVSTVASYTGAQIFEAVGLGSEVIDSAFRGTASRIGGVGFDVLAEEVLSHHRRAYPADDVRASHRALPVGGEYQWRREGELHLFNPQTVFKLQHSTRAGRYEVFKEYTKAVDDQARKLMTLRGLFTFKDGLREPVSVDEVESIESIMTRFATGAISYGSISQEMHETLAIAMNRIGGRSNTGEGGEDPDRFTADPNGDSRRSAVKQAASGRFGVTSEYLVNADDIQIKIAQGAKPGEGGQLPGGKVYPWIATTRYSTPGVGLISPPPHHDIYSIEDIKQLIHDLKNANPRARIHVKLVSQVGVGTVAAGVSKAHSDVVLISGHDGGTGASPLSSIKHAGGPWELGLAETQQTLMANGLRDRITVQADGQLKTGRDVVIAALLGAEEYGFATAPLVVSGCIMMRVCHLDTCPVGVATQNPELRKKFNGKAEYVVNFMKFVAQEVREILAELGFRSLDEAIGRADVLDVDSAAQHWKSKHLDLSPIFRIADVPDDAPRKRTREQDHGLDKALDNTMIQLAEGALRNGDRVRLDLPVRNVNRTVGTMLGSELTRAHGGKGLPDDTIDITFTGAAGQSFGAFVPKGITLRLVGDTNDYFGKGLSGGRLTLRPDPSSPFAAEENVIAGNVIGYGATSGEMFIRGVVGERFCVRNSGAVAVVEGVGDHGCEYMTGGRVVVLGRTGRNFAAGMSGGVAYLLDIDKNRVNPEMVDLDPLSDEDRSIVHDLVERHHAETGSAVAHALLTDWDNAVERFGKVMPKDYKRVLLATENAEREGRDVNQAIMEAAHG</sequence>
<dbReference type="PROSITE" id="PS51278">
    <property type="entry name" value="GATASE_TYPE_2"/>
    <property type="match status" value="1"/>
</dbReference>
<comment type="pathway">
    <text evidence="16">Amino-acid biosynthesis.</text>
</comment>
<keyword evidence="11 20" id="KW-0560">Oxidoreductase</keyword>
<evidence type="ECO:0000256" key="6">
    <source>
        <dbReference type="ARBA" id="ARBA00022630"/>
    </source>
</evidence>
<evidence type="ECO:0000256" key="11">
    <source>
        <dbReference type="ARBA" id="ARBA00023002"/>
    </source>
</evidence>
<dbReference type="CDD" id="cd00713">
    <property type="entry name" value="GltS"/>
    <property type="match status" value="1"/>
</dbReference>
<dbReference type="Proteomes" id="UP000549695">
    <property type="component" value="Unassembled WGS sequence"/>
</dbReference>
<evidence type="ECO:0000256" key="12">
    <source>
        <dbReference type="ARBA" id="ARBA00023004"/>
    </source>
</evidence>
<evidence type="ECO:0000256" key="17">
    <source>
        <dbReference type="SAM" id="MobiDB-lite"/>
    </source>
</evidence>
<dbReference type="NCBIfam" id="NF008730">
    <property type="entry name" value="PRK11750.1"/>
    <property type="match status" value="1"/>
</dbReference>
<dbReference type="Pfam" id="PF01645">
    <property type="entry name" value="Glu_synthase"/>
    <property type="match status" value="1"/>
</dbReference>
<evidence type="ECO:0000256" key="15">
    <source>
        <dbReference type="ARBA" id="ARBA00023291"/>
    </source>
</evidence>
<dbReference type="InterPro" id="IPR017932">
    <property type="entry name" value="GATase_2_dom"/>
</dbReference>
<feature type="domain" description="Glutamine amidotransferase type-2" evidence="19">
    <location>
        <begin position="26"/>
        <end position="422"/>
    </location>
</feature>
<dbReference type="InterPro" id="IPR006982">
    <property type="entry name" value="Glu_synth_centr_N"/>
</dbReference>
<dbReference type="CDD" id="cd00982">
    <property type="entry name" value="gltB_C"/>
    <property type="match status" value="1"/>
</dbReference>
<comment type="cofactor">
    <cofactor evidence="3">
        <name>FAD</name>
        <dbReference type="ChEBI" id="CHEBI:57692"/>
    </cofactor>
</comment>
<dbReference type="EMBL" id="JACCCZ010000001">
    <property type="protein sequence ID" value="NYG01184.1"/>
    <property type="molecule type" value="Genomic_DNA"/>
</dbReference>
<keyword evidence="8" id="KW-0479">Metal-binding</keyword>
<dbReference type="FunFam" id="3.20.20.70:FF:000031">
    <property type="entry name" value="Glutamate synthase 1 [NADH]"/>
    <property type="match status" value="1"/>
</dbReference>